<evidence type="ECO:0000313" key="2">
    <source>
        <dbReference type="EMBL" id="GAH62931.1"/>
    </source>
</evidence>
<name>X1GYD1_9ZZZZ</name>
<reference evidence="2" key="1">
    <citation type="journal article" date="2014" name="Front. Microbiol.">
        <title>High frequency of phylogenetically diverse reductive dehalogenase-homologous genes in deep subseafloor sedimentary metagenomes.</title>
        <authorList>
            <person name="Kawai M."/>
            <person name="Futagami T."/>
            <person name="Toyoda A."/>
            <person name="Takaki Y."/>
            <person name="Nishi S."/>
            <person name="Hori S."/>
            <person name="Arai W."/>
            <person name="Tsubouchi T."/>
            <person name="Morono Y."/>
            <person name="Uchiyama I."/>
            <person name="Ito T."/>
            <person name="Fujiyama A."/>
            <person name="Inagaki F."/>
            <person name="Takami H."/>
        </authorList>
    </citation>
    <scope>NUCLEOTIDE SEQUENCE</scope>
    <source>
        <strain evidence="2">Expedition CK06-06</strain>
    </source>
</reference>
<protein>
    <recommendedName>
        <fullName evidence="3">Tetratricopeptide repeat protein</fullName>
    </recommendedName>
</protein>
<accession>X1GYD1</accession>
<feature type="non-terminal residue" evidence="2">
    <location>
        <position position="216"/>
    </location>
</feature>
<dbReference type="EMBL" id="BARU01030365">
    <property type="protein sequence ID" value="GAH62931.1"/>
    <property type="molecule type" value="Genomic_DNA"/>
</dbReference>
<evidence type="ECO:0000256" key="1">
    <source>
        <dbReference type="SAM" id="MobiDB-lite"/>
    </source>
</evidence>
<sequence length="216" mass="25023">METRRPLSMTPQELEKLISAELGRYPQEGEVTAERYRAQMEQLRWDLKRLTDETASRDVPELFELQTPMEQPDEDEQLDVYEQMKQQIEEFQKLLEQLADAEQAEEAADGREEPNEESTSGLPAISREMETPQSFQKEASLFDELSDFELAARAKAILGKHKTFASFSKDKFNQYLRAAEAYLKQGKYYRAADTYTLASIYKPNDPLVYAKGEFRP</sequence>
<dbReference type="AlphaFoldDB" id="X1GYD1"/>
<comment type="caution">
    <text evidence="2">The sequence shown here is derived from an EMBL/GenBank/DDBJ whole genome shotgun (WGS) entry which is preliminary data.</text>
</comment>
<organism evidence="2">
    <name type="scientific">marine sediment metagenome</name>
    <dbReference type="NCBI Taxonomy" id="412755"/>
    <lineage>
        <taxon>unclassified sequences</taxon>
        <taxon>metagenomes</taxon>
        <taxon>ecological metagenomes</taxon>
    </lineage>
</organism>
<gene>
    <name evidence="2" type="ORF">S03H2_48199</name>
</gene>
<proteinExistence type="predicted"/>
<evidence type="ECO:0008006" key="3">
    <source>
        <dbReference type="Google" id="ProtNLM"/>
    </source>
</evidence>
<feature type="region of interest" description="Disordered" evidence="1">
    <location>
        <begin position="97"/>
        <end position="133"/>
    </location>
</feature>